<dbReference type="GO" id="GO:0003756">
    <property type="term" value="F:protein disulfide isomerase activity"/>
    <property type="evidence" value="ECO:0007669"/>
    <property type="project" value="UniProtKB-EC"/>
</dbReference>
<dbReference type="CTD" id="10954"/>
<evidence type="ECO:0000313" key="12">
    <source>
        <dbReference type="Ensembl" id="ENSVKKP00000020839.1"/>
    </source>
</evidence>
<dbReference type="Proteomes" id="UP000694545">
    <property type="component" value="Unplaced"/>
</dbReference>
<evidence type="ECO:0000256" key="4">
    <source>
        <dbReference type="ARBA" id="ARBA00022729"/>
    </source>
</evidence>
<keyword evidence="8" id="KW-0413">Isomerase</keyword>
<dbReference type="InterPro" id="IPR046374">
    <property type="entry name" value="PDI_a_PDIR"/>
</dbReference>
<evidence type="ECO:0000313" key="13">
    <source>
        <dbReference type="Proteomes" id="UP000694545"/>
    </source>
</evidence>
<keyword evidence="5" id="KW-0677">Repeat</keyword>
<dbReference type="InterPro" id="IPR017937">
    <property type="entry name" value="Thioredoxin_CS"/>
</dbReference>
<dbReference type="GeneID" id="123027412"/>
<evidence type="ECO:0000259" key="11">
    <source>
        <dbReference type="PROSITE" id="PS51352"/>
    </source>
</evidence>
<evidence type="ECO:0000256" key="3">
    <source>
        <dbReference type="ARBA" id="ARBA00012723"/>
    </source>
</evidence>
<feature type="transmembrane region" description="Helical" evidence="10">
    <location>
        <begin position="49"/>
        <end position="70"/>
    </location>
</feature>
<reference evidence="12" key="2">
    <citation type="submission" date="2025-09" db="UniProtKB">
        <authorList>
            <consortium name="Ensembl"/>
        </authorList>
    </citation>
    <scope>IDENTIFICATION</scope>
</reference>
<feature type="domain" description="Thioredoxin" evidence="11">
    <location>
        <begin position="430"/>
        <end position="553"/>
    </location>
</feature>
<evidence type="ECO:0000256" key="2">
    <source>
        <dbReference type="ARBA" id="ARBA00006347"/>
    </source>
</evidence>
<dbReference type="CDD" id="cd03067">
    <property type="entry name" value="PDI_b_PDIR_N"/>
    <property type="match status" value="1"/>
</dbReference>
<evidence type="ECO:0000256" key="8">
    <source>
        <dbReference type="ARBA" id="ARBA00023235"/>
    </source>
</evidence>
<dbReference type="PROSITE" id="PS51352">
    <property type="entry name" value="THIOREDOXIN_2"/>
    <property type="match status" value="3"/>
</dbReference>
<name>A0A8D2LFQ0_VARKO</name>
<dbReference type="InterPro" id="IPR036249">
    <property type="entry name" value="Thioredoxin-like_sf"/>
</dbReference>
<dbReference type="RefSeq" id="XP_044294206.1">
    <property type="nucleotide sequence ID" value="XM_044438271.1"/>
</dbReference>
<dbReference type="CDD" id="cd02997">
    <property type="entry name" value="PDI_a_PDIR"/>
    <property type="match status" value="3"/>
</dbReference>
<organism evidence="12 13">
    <name type="scientific">Varanus komodoensis</name>
    <name type="common">Komodo dragon</name>
    <dbReference type="NCBI Taxonomy" id="61221"/>
    <lineage>
        <taxon>Eukaryota</taxon>
        <taxon>Metazoa</taxon>
        <taxon>Chordata</taxon>
        <taxon>Craniata</taxon>
        <taxon>Vertebrata</taxon>
        <taxon>Euteleostomi</taxon>
        <taxon>Lepidosauria</taxon>
        <taxon>Squamata</taxon>
        <taxon>Bifurcata</taxon>
        <taxon>Unidentata</taxon>
        <taxon>Episquamata</taxon>
        <taxon>Toxicofera</taxon>
        <taxon>Anguimorpha</taxon>
        <taxon>Paleoanguimorpha</taxon>
        <taxon>Varanoidea</taxon>
        <taxon>Varanidae</taxon>
        <taxon>Varanus</taxon>
    </lineage>
</organism>
<dbReference type="PROSITE" id="PS00194">
    <property type="entry name" value="THIOREDOXIN_1"/>
    <property type="match status" value="2"/>
</dbReference>
<keyword evidence="10" id="KW-0812">Transmembrane</keyword>
<evidence type="ECO:0000256" key="7">
    <source>
        <dbReference type="ARBA" id="ARBA00023157"/>
    </source>
</evidence>
<comment type="similarity">
    <text evidence="2">Belongs to the protein disulfide isomerase family.</text>
</comment>
<dbReference type="FunFam" id="3.40.30.10:FF:000105">
    <property type="entry name" value="protein disulfide-isomerase A5 isoform X2"/>
    <property type="match status" value="1"/>
</dbReference>
<dbReference type="InterPro" id="IPR041865">
    <property type="entry name" value="PDI_b_PDIR_N"/>
</dbReference>
<dbReference type="FunFam" id="3.40.30.10:FF:000029">
    <property type="entry name" value="protein disulfide-isomerase A5 isoform X2"/>
    <property type="match status" value="3"/>
</dbReference>
<feature type="domain" description="Thioredoxin" evidence="11">
    <location>
        <begin position="313"/>
        <end position="427"/>
    </location>
</feature>
<dbReference type="PANTHER" id="PTHR45672:SF2">
    <property type="entry name" value="PROTEIN DISULFIDE-ISOMERASE A5"/>
    <property type="match status" value="1"/>
</dbReference>
<accession>A0A8D2LFQ0</accession>
<evidence type="ECO:0000256" key="9">
    <source>
        <dbReference type="ARBA" id="ARBA00074921"/>
    </source>
</evidence>
<dbReference type="GO" id="GO:0006457">
    <property type="term" value="P:protein folding"/>
    <property type="evidence" value="ECO:0007669"/>
    <property type="project" value="TreeGrafter"/>
</dbReference>
<dbReference type="AlphaFoldDB" id="A0A8D2LFQ0"/>
<proteinExistence type="inferred from homology"/>
<feature type="domain" description="Thioredoxin" evidence="11">
    <location>
        <begin position="181"/>
        <end position="307"/>
    </location>
</feature>
<comment type="catalytic activity">
    <reaction evidence="1">
        <text>Catalyzes the rearrangement of -S-S- bonds in proteins.</text>
        <dbReference type="EC" id="5.3.4.1"/>
    </reaction>
</comment>
<keyword evidence="13" id="KW-1185">Reference proteome</keyword>
<protein>
    <recommendedName>
        <fullName evidence="9">Protein disulfide-isomerase A5</fullName>
        <ecNumber evidence="3">5.3.4.1</ecNumber>
    </recommendedName>
</protein>
<dbReference type="Gene3D" id="3.40.30.10">
    <property type="entry name" value="Glutaredoxin"/>
    <property type="match status" value="4"/>
</dbReference>
<dbReference type="SUPFAM" id="SSF52833">
    <property type="entry name" value="Thioredoxin-like"/>
    <property type="match status" value="4"/>
</dbReference>
<evidence type="ECO:0000256" key="5">
    <source>
        <dbReference type="ARBA" id="ARBA00022737"/>
    </source>
</evidence>
<keyword evidence="4" id="KW-0732">Signal</keyword>
<dbReference type="InterPro" id="IPR013766">
    <property type="entry name" value="Thioredoxin_domain"/>
</dbReference>
<dbReference type="PRINTS" id="PR00421">
    <property type="entry name" value="THIOREDOXIN"/>
</dbReference>
<evidence type="ECO:0000256" key="10">
    <source>
        <dbReference type="SAM" id="Phobius"/>
    </source>
</evidence>
<gene>
    <name evidence="12" type="primary">PDIA5</name>
</gene>
<keyword evidence="7" id="KW-1015">Disulfide bond</keyword>
<reference evidence="12" key="1">
    <citation type="submission" date="2025-08" db="UniProtKB">
        <authorList>
            <consortium name="Ensembl"/>
        </authorList>
    </citation>
    <scope>IDENTIFICATION</scope>
</reference>
<dbReference type="OMA" id="FCKKMKP"/>
<keyword evidence="10" id="KW-0472">Membrane</keyword>
<dbReference type="KEGG" id="vko:123027412"/>
<keyword evidence="6" id="KW-0256">Endoplasmic reticulum</keyword>
<evidence type="ECO:0000256" key="6">
    <source>
        <dbReference type="ARBA" id="ARBA00022824"/>
    </source>
</evidence>
<sequence length="566" mass="64831">MPSQTWQQRWRQRWRLVLSARAGVRAGRARTALLGRSCGRTQGFGGRMLLLPLLVVASPLTIFPACVLSAKMSPLIEKISDHKDFKKLLRTRNNVLVLYSKSSAAADSSLSLLSDVAQAVKGRGTISWIDCGDLESRKLCKKMKVDPSSKEKGIELLHYKDGAFHTEYSRAHTLKSMVAFLKDPEGAPLWEEDPEAKDVVHLDSEKELKRLLKKEDKPVLLMFYAPWCGVCKRMMPSFQQASTELKGMYVLAGMNVYSAEFEKIKEEYNVRGYPTICYFEKGKFLFNFENYGATAKDIAEWLQNPQPPKPQTPEIPWSEEDNAVYHLTDDDFDKFIKEHSSVLVMFYAPWCGHCKKMKPEYEKAAEMLHADSDKPGVLAAVDATVNKAVAERFHISGFPTLKYFQDGEEKYTLPHLRTKNKIVEWLQNPQAPPPPEPSWEERQTNVIHLAGEDFRESLKKKKHALVMFYAPWCPHCKNSIPHFTAAAELFKEDRKIAYAAVDCAKEQNHDLCKQEGVDGYPTFNYYNYGKFIEKYNGDRGESGFSIFMRTLRERDHEKIGKRKDEL</sequence>
<evidence type="ECO:0000256" key="1">
    <source>
        <dbReference type="ARBA" id="ARBA00001182"/>
    </source>
</evidence>
<dbReference type="OrthoDB" id="74910at2759"/>
<keyword evidence="10" id="KW-1133">Transmembrane helix</keyword>
<dbReference type="Pfam" id="PF00085">
    <property type="entry name" value="Thioredoxin"/>
    <property type="match status" value="3"/>
</dbReference>
<dbReference type="EC" id="5.3.4.1" evidence="3"/>
<dbReference type="PANTHER" id="PTHR45672">
    <property type="entry name" value="PROTEIN DISULFIDE-ISOMERASE C17H9.14C-RELATED"/>
    <property type="match status" value="1"/>
</dbReference>
<dbReference type="Ensembl" id="ENSVKKT00000021357.1">
    <property type="protein sequence ID" value="ENSVKKP00000020839.1"/>
    <property type="gene ID" value="ENSVKKG00000013989.1"/>
</dbReference>
<dbReference type="InterPro" id="IPR051063">
    <property type="entry name" value="PDI"/>
</dbReference>
<dbReference type="GO" id="GO:0005783">
    <property type="term" value="C:endoplasmic reticulum"/>
    <property type="evidence" value="ECO:0007669"/>
    <property type="project" value="TreeGrafter"/>
</dbReference>